<comment type="caution">
    <text evidence="1">The sequence shown here is derived from an EMBL/GenBank/DDBJ whole genome shotgun (WGS) entry which is preliminary data.</text>
</comment>
<dbReference type="GO" id="GO:0005829">
    <property type="term" value="C:cytosol"/>
    <property type="evidence" value="ECO:0007669"/>
    <property type="project" value="TreeGrafter"/>
</dbReference>
<dbReference type="Pfam" id="PF01042">
    <property type="entry name" value="Ribonuc_L-PSP"/>
    <property type="match status" value="1"/>
</dbReference>
<dbReference type="GO" id="GO:0019239">
    <property type="term" value="F:deaminase activity"/>
    <property type="evidence" value="ECO:0007669"/>
    <property type="project" value="TreeGrafter"/>
</dbReference>
<name>A0A3N5ECF4_9ENTR</name>
<protein>
    <submittedName>
        <fullName evidence="1">RidA family protein</fullName>
    </submittedName>
</protein>
<evidence type="ECO:0000313" key="1">
    <source>
        <dbReference type="EMBL" id="RPH30223.1"/>
    </source>
</evidence>
<dbReference type="OrthoDB" id="9808943at2"/>
<evidence type="ECO:0000313" key="2">
    <source>
        <dbReference type="Proteomes" id="UP000268615"/>
    </source>
</evidence>
<accession>A0A3N5ECF4</accession>
<sequence>MHKPIEHYPSTKPYPFSDAVKAGGFVFLSGQVSMDDRGLPLYASVEEQTRTILCNIENVLARAECSLEDIVRVKVWLSDMKYFAAFNEVYRTFFQTHFPARSLTTTNIAFNLDVEIEVQALDRSHNGA</sequence>
<organism evidence="1 2">
    <name type="scientific">Buttiauxella warmboldiae</name>
    <dbReference type="NCBI Taxonomy" id="82993"/>
    <lineage>
        <taxon>Bacteria</taxon>
        <taxon>Pseudomonadati</taxon>
        <taxon>Pseudomonadota</taxon>
        <taxon>Gammaproteobacteria</taxon>
        <taxon>Enterobacterales</taxon>
        <taxon>Enterobacteriaceae</taxon>
        <taxon>Buttiauxella</taxon>
    </lineage>
</organism>
<dbReference type="RefSeq" id="WP_124022849.1">
    <property type="nucleotide sequence ID" value="NZ_RPOH01000010.1"/>
</dbReference>
<dbReference type="AlphaFoldDB" id="A0A3N5ECF4"/>
<reference evidence="1 2" key="1">
    <citation type="submission" date="2018-11" db="EMBL/GenBank/DDBJ databases">
        <title>Draft genome sequence of Buttiauxella warmboldiae CCUG 35512.</title>
        <authorList>
            <person name="Salva-Serra F."/>
            <person name="Marathe N."/>
            <person name="Moore E."/>
            <person name="Svensson L."/>
            <person name="Engstrom-Jakobsson H."/>
        </authorList>
    </citation>
    <scope>NUCLEOTIDE SEQUENCE [LARGE SCALE GENOMIC DNA]</scope>
    <source>
        <strain evidence="1 2">CCUG 35512</strain>
    </source>
</reference>
<gene>
    <name evidence="1" type="ORF">EHN07_03700</name>
</gene>
<dbReference type="PANTHER" id="PTHR11803:SF39">
    <property type="entry name" value="2-IMINOBUTANOATE_2-IMINOPROPANOATE DEAMINASE"/>
    <property type="match status" value="1"/>
</dbReference>
<proteinExistence type="predicted"/>
<dbReference type="PANTHER" id="PTHR11803">
    <property type="entry name" value="2-IMINOBUTANOATE/2-IMINOPROPANOATE DEAMINASE RIDA"/>
    <property type="match status" value="1"/>
</dbReference>
<dbReference type="Proteomes" id="UP000268615">
    <property type="component" value="Unassembled WGS sequence"/>
</dbReference>
<dbReference type="InterPro" id="IPR035959">
    <property type="entry name" value="RutC-like_sf"/>
</dbReference>
<dbReference type="CDD" id="cd00448">
    <property type="entry name" value="YjgF_YER057c_UK114_family"/>
    <property type="match status" value="1"/>
</dbReference>
<dbReference type="InterPro" id="IPR006175">
    <property type="entry name" value="YjgF/YER057c/UK114"/>
</dbReference>
<dbReference type="SUPFAM" id="SSF55298">
    <property type="entry name" value="YjgF-like"/>
    <property type="match status" value="1"/>
</dbReference>
<keyword evidence="2" id="KW-1185">Reference proteome</keyword>
<dbReference type="Gene3D" id="3.30.1330.40">
    <property type="entry name" value="RutC-like"/>
    <property type="match status" value="1"/>
</dbReference>
<dbReference type="EMBL" id="RPOH01000010">
    <property type="protein sequence ID" value="RPH30223.1"/>
    <property type="molecule type" value="Genomic_DNA"/>
</dbReference>